<feature type="domain" description="Peptidoglycan beta-N-acetylmuramidase NamZ C-terminal" evidence="3">
    <location>
        <begin position="255"/>
        <end position="412"/>
    </location>
</feature>
<organism evidence="4">
    <name type="scientific">Caldithrix abyssi</name>
    <dbReference type="NCBI Taxonomy" id="187145"/>
    <lineage>
        <taxon>Bacteria</taxon>
        <taxon>Pseudomonadati</taxon>
        <taxon>Calditrichota</taxon>
        <taxon>Calditrichia</taxon>
        <taxon>Calditrichales</taxon>
        <taxon>Calditrichaceae</taxon>
        <taxon>Caldithrix</taxon>
    </lineage>
</organism>
<protein>
    <submittedName>
        <fullName evidence="4">DUF1343 domain-containing protein</fullName>
    </submittedName>
</protein>
<evidence type="ECO:0000256" key="1">
    <source>
        <dbReference type="SAM" id="SignalP"/>
    </source>
</evidence>
<dbReference type="Proteomes" id="UP000885779">
    <property type="component" value="Unassembled WGS sequence"/>
</dbReference>
<dbReference type="PANTHER" id="PTHR42915">
    <property type="entry name" value="HYPOTHETICAL 460 KDA PROTEIN IN FEUA-SIGW INTERGENIC REGION [PRECURSOR]"/>
    <property type="match status" value="1"/>
</dbReference>
<accession>A0A7V4U2V9</accession>
<feature type="signal peptide" evidence="1">
    <location>
        <begin position="1"/>
        <end position="21"/>
    </location>
</feature>
<dbReference type="InterPro" id="IPR048502">
    <property type="entry name" value="NamZ_N"/>
</dbReference>
<dbReference type="PIRSF" id="PIRSF016719">
    <property type="entry name" value="UCP016719"/>
    <property type="match status" value="1"/>
</dbReference>
<name>A0A7V4U2V9_CALAY</name>
<dbReference type="Pfam" id="PF20732">
    <property type="entry name" value="NamZ_C"/>
    <property type="match status" value="1"/>
</dbReference>
<comment type="caution">
    <text evidence="4">The sequence shown here is derived from an EMBL/GenBank/DDBJ whole genome shotgun (WGS) entry which is preliminary data.</text>
</comment>
<dbReference type="Gene3D" id="3.40.50.12170">
    <property type="entry name" value="Uncharacterised protein PF07075, DUF1343"/>
    <property type="match status" value="1"/>
</dbReference>
<evidence type="ECO:0000259" key="2">
    <source>
        <dbReference type="Pfam" id="PF07075"/>
    </source>
</evidence>
<reference evidence="4" key="1">
    <citation type="journal article" date="2020" name="mSystems">
        <title>Genome- and Community-Level Interaction Insights into Carbon Utilization and Element Cycling Functions of Hydrothermarchaeota in Hydrothermal Sediment.</title>
        <authorList>
            <person name="Zhou Z."/>
            <person name="Liu Y."/>
            <person name="Xu W."/>
            <person name="Pan J."/>
            <person name="Luo Z.H."/>
            <person name="Li M."/>
        </authorList>
    </citation>
    <scope>NUCLEOTIDE SEQUENCE [LARGE SCALE GENOMIC DNA]</scope>
    <source>
        <strain evidence="4">HyVt-577</strain>
    </source>
</reference>
<proteinExistence type="predicted"/>
<dbReference type="GO" id="GO:0033922">
    <property type="term" value="F:peptidoglycan beta-N-acetylmuramidase activity"/>
    <property type="evidence" value="ECO:0007669"/>
    <property type="project" value="InterPro"/>
</dbReference>
<gene>
    <name evidence="4" type="ORF">ENK44_15285</name>
</gene>
<evidence type="ECO:0000259" key="3">
    <source>
        <dbReference type="Pfam" id="PF20732"/>
    </source>
</evidence>
<dbReference type="EMBL" id="DRQG01000143">
    <property type="protein sequence ID" value="HGY57071.1"/>
    <property type="molecule type" value="Genomic_DNA"/>
</dbReference>
<dbReference type="Pfam" id="PF07075">
    <property type="entry name" value="NamZ_N"/>
    <property type="match status" value="1"/>
</dbReference>
<keyword evidence="1" id="KW-0732">Signal</keyword>
<dbReference type="PANTHER" id="PTHR42915:SF1">
    <property type="entry name" value="PEPTIDOGLYCAN BETA-N-ACETYLMURAMIDASE NAMZ"/>
    <property type="match status" value="1"/>
</dbReference>
<dbReference type="InterPro" id="IPR008302">
    <property type="entry name" value="NamZ"/>
</dbReference>
<dbReference type="AlphaFoldDB" id="A0A7V4U2V9"/>
<sequence>MMKRLYYAGISVLVLCPFLFAQQQQARTGLDNILKYQSIFKGKRLGLITNHTAYNREGKHLIDVMAELPDVQITALFGPEHGIRGKEDAGRAIDSGEDSTLQIPVYSLYGKTRKPTAEMLQKVDVLVFDIQDIGARFYTYIWTMALAMEAAAEHGKEFVILDRPNPINGLAVEGNILDTTFSSFVGLFPIPVRHGMTVGELARLFKEEGWLNTERTLKLTVIPMSGWQRSMWFDETGLPFIKPSPNMPDLQTATVYPGICLLEGTNVSEGRGTLTPFMHFGAPWIDADSLAVWLNALSLPGIRFKPTVFTPRSISGMSTYPKYENEICNGVKIVLTDRDKLQPYWTGIRIIETIYQHYPQLLKWRKKHFDRLCGTKAIRNAILQRKDLQALRRRWSVQLDRFKQTREACLLYR</sequence>
<feature type="domain" description="Peptidoglycan beta-N-acetylmuramidase NamZ N-terminal" evidence="2">
    <location>
        <begin position="46"/>
        <end position="250"/>
    </location>
</feature>
<feature type="chain" id="PRO_5030998430" evidence="1">
    <location>
        <begin position="22"/>
        <end position="413"/>
    </location>
</feature>
<dbReference type="Gene3D" id="3.90.1150.140">
    <property type="match status" value="1"/>
</dbReference>
<evidence type="ECO:0000313" key="4">
    <source>
        <dbReference type="EMBL" id="HGY57071.1"/>
    </source>
</evidence>
<dbReference type="InterPro" id="IPR048503">
    <property type="entry name" value="NamZ_C"/>
</dbReference>